<dbReference type="GO" id="GO:0005615">
    <property type="term" value="C:extracellular space"/>
    <property type="evidence" value="ECO:0007669"/>
    <property type="project" value="TreeGrafter"/>
</dbReference>
<dbReference type="PANTHER" id="PTHR21184">
    <property type="entry name" value="MENORIN (DENDRITIC BRANCHING PROTEIN)"/>
    <property type="match status" value="1"/>
</dbReference>
<feature type="domain" description="Menorin-like" evidence="2">
    <location>
        <begin position="60"/>
        <end position="291"/>
    </location>
</feature>
<dbReference type="AlphaFoldDB" id="A0A8C5LJ96"/>
<dbReference type="OrthoDB" id="413402at2759"/>
<dbReference type="GeneTree" id="ENSGT00530000063681"/>
<organism evidence="3 4">
    <name type="scientific">Leptobrachium leishanense</name>
    <name type="common">Leishan spiny toad</name>
    <dbReference type="NCBI Taxonomy" id="445787"/>
    <lineage>
        <taxon>Eukaryota</taxon>
        <taxon>Metazoa</taxon>
        <taxon>Chordata</taxon>
        <taxon>Craniata</taxon>
        <taxon>Vertebrata</taxon>
        <taxon>Euteleostomi</taxon>
        <taxon>Amphibia</taxon>
        <taxon>Batrachia</taxon>
        <taxon>Anura</taxon>
        <taxon>Pelobatoidea</taxon>
        <taxon>Megophryidae</taxon>
        <taxon>Leptobrachium</taxon>
    </lineage>
</organism>
<dbReference type="Ensembl" id="ENSLLET00000000967.1">
    <property type="protein sequence ID" value="ENSLLEP00000000933.1"/>
    <property type="gene ID" value="ENSLLEG00000000593.1"/>
</dbReference>
<dbReference type="Pfam" id="PF10223">
    <property type="entry name" value="Menorin_N"/>
    <property type="match status" value="1"/>
</dbReference>
<evidence type="ECO:0000256" key="1">
    <source>
        <dbReference type="ARBA" id="ARBA00044953"/>
    </source>
</evidence>
<proteinExistence type="inferred from homology"/>
<evidence type="ECO:0000313" key="3">
    <source>
        <dbReference type="Ensembl" id="ENSLLEP00000000933.1"/>
    </source>
</evidence>
<reference evidence="3" key="2">
    <citation type="submission" date="2025-09" db="UniProtKB">
        <authorList>
            <consortium name="Ensembl"/>
        </authorList>
    </citation>
    <scope>IDENTIFICATION</scope>
</reference>
<keyword evidence="4" id="KW-1185">Reference proteome</keyword>
<comment type="similarity">
    <text evidence="1">Belongs to the menorin family.</text>
</comment>
<evidence type="ECO:0000259" key="2">
    <source>
        <dbReference type="Pfam" id="PF10223"/>
    </source>
</evidence>
<reference evidence="3" key="1">
    <citation type="submission" date="2025-08" db="UniProtKB">
        <authorList>
            <consortium name="Ensembl"/>
        </authorList>
    </citation>
    <scope>IDENTIFICATION</scope>
</reference>
<sequence length="308" mass="35050">MLRIRACSYPLLLLFLAAGAVVWLLSRADLAGSAMERTQGSWSENILDDFLCKKLIKRRDGAEVTWYHAANSKTKLNEAVHSDVHMIEADVLLRKSGDKEPIMAHPPQTDSDLTLQEWLLEVSLTDKGIKLDFKSLEAVQPSLLILQAMKPKIKQVVWLNADILPGPGGKAKPVDANEFLQAVTTIFPDVTLSLGWTTGWYPDKANEGYSWEMVREMEVICKVLSQPVTFPVRAALVRQSWSQLHWLLETSDRYSLTIWAGKDDLYSVEDLLYVRSNSKKCIIYYDLFDPQDRDFKQAIAQEEHKRVQ</sequence>
<dbReference type="InterPro" id="IPR019356">
    <property type="entry name" value="Menorin_dom"/>
</dbReference>
<gene>
    <name evidence="3" type="primary">FAM151B</name>
</gene>
<dbReference type="PANTHER" id="PTHR21184:SF3">
    <property type="entry name" value="PROTEIN FAM151B"/>
    <property type="match status" value="1"/>
</dbReference>
<accession>A0A8C5LJ96</accession>
<evidence type="ECO:0000313" key="4">
    <source>
        <dbReference type="Proteomes" id="UP000694569"/>
    </source>
</evidence>
<dbReference type="Proteomes" id="UP000694569">
    <property type="component" value="Unplaced"/>
</dbReference>
<name>A0A8C5LJ96_9ANUR</name>
<protein>
    <submittedName>
        <fullName evidence="3">Family with sequence similarity 151 member B</fullName>
    </submittedName>
</protein>